<evidence type="ECO:0000256" key="1">
    <source>
        <dbReference type="SAM" id="Phobius"/>
    </source>
</evidence>
<dbReference type="PANTHER" id="PTHR39430">
    <property type="entry name" value="MEMBRANE-ASSOCIATED PROTEASE-RELATED"/>
    <property type="match status" value="1"/>
</dbReference>
<feature type="transmembrane region" description="Helical" evidence="1">
    <location>
        <begin position="195"/>
        <end position="211"/>
    </location>
</feature>
<feature type="transmembrane region" description="Helical" evidence="1">
    <location>
        <begin position="106"/>
        <end position="126"/>
    </location>
</feature>
<feature type="transmembrane region" description="Helical" evidence="1">
    <location>
        <begin position="72"/>
        <end position="94"/>
    </location>
</feature>
<dbReference type="OrthoDB" id="193898at2"/>
<reference evidence="4" key="1">
    <citation type="submission" date="2016-10" db="EMBL/GenBank/DDBJ databases">
        <authorList>
            <person name="Varghese N."/>
            <person name="Submissions S."/>
        </authorList>
    </citation>
    <scope>NUCLEOTIDE SEQUENCE [LARGE SCALE GENOMIC DNA]</scope>
    <source>
        <strain evidence="4">DSM 19083</strain>
    </source>
</reference>
<feature type="transmembrane region" description="Helical" evidence="1">
    <location>
        <begin position="30"/>
        <end position="52"/>
    </location>
</feature>
<dbReference type="EMBL" id="FONZ01000003">
    <property type="protein sequence ID" value="SFF17116.1"/>
    <property type="molecule type" value="Genomic_DNA"/>
</dbReference>
<dbReference type="Pfam" id="PF02517">
    <property type="entry name" value="Rce1-like"/>
    <property type="match status" value="1"/>
</dbReference>
<evidence type="ECO:0000259" key="2">
    <source>
        <dbReference type="Pfam" id="PF02517"/>
    </source>
</evidence>
<keyword evidence="1" id="KW-0812">Transmembrane</keyword>
<protein>
    <recommendedName>
        <fullName evidence="2">CAAX prenyl protease 2/Lysostaphin resistance protein A-like domain-containing protein</fullName>
    </recommendedName>
</protein>
<dbReference type="STRING" id="285351.SAMN04488035_1782"/>
<feature type="transmembrane region" description="Helical" evidence="1">
    <location>
        <begin position="163"/>
        <end position="183"/>
    </location>
</feature>
<evidence type="ECO:0000313" key="4">
    <source>
        <dbReference type="Proteomes" id="UP000198520"/>
    </source>
</evidence>
<accession>A0A1I2GK68</accession>
<dbReference type="RefSeq" id="WP_093377558.1">
    <property type="nucleotide sequence ID" value="NZ_BNAN01000003.1"/>
</dbReference>
<dbReference type="Proteomes" id="UP000198520">
    <property type="component" value="Unassembled WGS sequence"/>
</dbReference>
<keyword evidence="1" id="KW-1133">Transmembrane helix</keyword>
<dbReference type="AlphaFoldDB" id="A0A1I2GK68"/>
<feature type="transmembrane region" description="Helical" evidence="1">
    <location>
        <begin position="238"/>
        <end position="257"/>
    </location>
</feature>
<dbReference type="InterPro" id="IPR003675">
    <property type="entry name" value="Rce1/LyrA-like_dom"/>
</dbReference>
<feature type="domain" description="CAAX prenyl protease 2/Lysostaphin resistance protein A-like" evidence="2">
    <location>
        <begin position="108"/>
        <end position="199"/>
    </location>
</feature>
<keyword evidence="4" id="KW-1185">Reference proteome</keyword>
<sequence>MRLVKQLGAVLVVAVPGSIAVQALHAWGHSFGLTLVVGVAIAALMVGMYRWVVRRTEHRSPAEVARAGASPALARGVTVGMLIFTAVIGIIAVLGGYRVDGWGSPAAAVGFLGLTAVVVASEELIFRGIVQRLLEERVGTWIALVVTAALFGAVHLVNPHATLWGAFAVAIEAGGMLGAAYVATRSLWQPMGLHFGWNFAVGGVFGTEVSGNEASKGLLDGATSGSTLLTGGAFGPEGSIVAVLACSIITVALLRLAHQRGHIVRRRDVRPATTPTSAAPATATV</sequence>
<dbReference type="GO" id="GO:0004175">
    <property type="term" value="F:endopeptidase activity"/>
    <property type="evidence" value="ECO:0007669"/>
    <property type="project" value="UniProtKB-ARBA"/>
</dbReference>
<evidence type="ECO:0000313" key="3">
    <source>
        <dbReference type="EMBL" id="SFF17116.1"/>
    </source>
</evidence>
<feature type="transmembrane region" description="Helical" evidence="1">
    <location>
        <begin position="138"/>
        <end position="157"/>
    </location>
</feature>
<keyword evidence="1" id="KW-0472">Membrane</keyword>
<organism evidence="3 4">
    <name type="scientific">Flavimobilis marinus</name>
    <dbReference type="NCBI Taxonomy" id="285351"/>
    <lineage>
        <taxon>Bacteria</taxon>
        <taxon>Bacillati</taxon>
        <taxon>Actinomycetota</taxon>
        <taxon>Actinomycetes</taxon>
        <taxon>Micrococcales</taxon>
        <taxon>Jonesiaceae</taxon>
        <taxon>Flavimobilis</taxon>
    </lineage>
</organism>
<dbReference type="GO" id="GO:0080120">
    <property type="term" value="P:CAAX-box protein maturation"/>
    <property type="evidence" value="ECO:0007669"/>
    <property type="project" value="UniProtKB-ARBA"/>
</dbReference>
<name>A0A1I2GK68_9MICO</name>
<gene>
    <name evidence="3" type="ORF">SAMN04488035_1782</name>
</gene>
<proteinExistence type="predicted"/>
<dbReference type="PANTHER" id="PTHR39430:SF1">
    <property type="entry name" value="PROTEASE"/>
    <property type="match status" value="1"/>
</dbReference>